<feature type="domain" description="G-protein coupled receptors family 1 profile" evidence="9">
    <location>
        <begin position="111"/>
        <end position="155"/>
    </location>
</feature>
<dbReference type="PRINTS" id="PR00237">
    <property type="entry name" value="GPCRRHODOPSN"/>
</dbReference>
<sequence length="155" mass="16611">MTKSILSSNSSGQAALTGATTLLSIALNKRTVSPTLNGSSLLLSTLAGSNNTIFLDTYDLQHTILSNMTSAFDLNLETLLVEILGAKRKDLSSVVALTVVYLTILFTGVVGNVCTCIVIARNAYMRTATNCYLFSLAVSDVLTLLFGKYIFIIFI</sequence>
<dbReference type="SUPFAM" id="SSF81321">
    <property type="entry name" value="Family A G protein-coupled receptor-like"/>
    <property type="match status" value="1"/>
</dbReference>
<dbReference type="PANTHER" id="PTHR24243">
    <property type="entry name" value="G-PROTEIN COUPLED RECEPTOR"/>
    <property type="match status" value="1"/>
</dbReference>
<evidence type="ECO:0000256" key="7">
    <source>
        <dbReference type="ARBA" id="ARBA00023224"/>
    </source>
</evidence>
<proteinExistence type="predicted"/>
<feature type="transmembrane region" description="Helical" evidence="8">
    <location>
        <begin position="132"/>
        <end position="154"/>
    </location>
</feature>
<keyword evidence="7" id="KW-0807">Transducer</keyword>
<protein>
    <submittedName>
        <fullName evidence="10">Neuromedin-u receptor 2</fullName>
    </submittedName>
</protein>
<dbReference type="Proteomes" id="UP000735302">
    <property type="component" value="Unassembled WGS sequence"/>
</dbReference>
<dbReference type="InterPro" id="IPR017452">
    <property type="entry name" value="GPCR_Rhodpsn_7TM"/>
</dbReference>
<reference evidence="10 11" key="1">
    <citation type="journal article" date="2021" name="Elife">
        <title>Chloroplast acquisition without the gene transfer in kleptoplastic sea slugs, Plakobranchus ocellatus.</title>
        <authorList>
            <person name="Maeda T."/>
            <person name="Takahashi S."/>
            <person name="Yoshida T."/>
            <person name="Shimamura S."/>
            <person name="Takaki Y."/>
            <person name="Nagai Y."/>
            <person name="Toyoda A."/>
            <person name="Suzuki Y."/>
            <person name="Arimoto A."/>
            <person name="Ishii H."/>
            <person name="Satoh N."/>
            <person name="Nishiyama T."/>
            <person name="Hasebe M."/>
            <person name="Maruyama T."/>
            <person name="Minagawa J."/>
            <person name="Obokata J."/>
            <person name="Shigenobu S."/>
        </authorList>
    </citation>
    <scope>NUCLEOTIDE SEQUENCE [LARGE SCALE GENOMIC DNA]</scope>
</reference>
<keyword evidence="11" id="KW-1185">Reference proteome</keyword>
<evidence type="ECO:0000256" key="8">
    <source>
        <dbReference type="SAM" id="Phobius"/>
    </source>
</evidence>
<dbReference type="PROSITE" id="PS50262">
    <property type="entry name" value="G_PROTEIN_RECEP_F1_2"/>
    <property type="match status" value="1"/>
</dbReference>
<evidence type="ECO:0000256" key="4">
    <source>
        <dbReference type="ARBA" id="ARBA00023040"/>
    </source>
</evidence>
<keyword evidence="5 8" id="KW-0472">Membrane</keyword>
<evidence type="ECO:0000256" key="1">
    <source>
        <dbReference type="ARBA" id="ARBA00004141"/>
    </source>
</evidence>
<evidence type="ECO:0000259" key="9">
    <source>
        <dbReference type="PROSITE" id="PS50262"/>
    </source>
</evidence>
<name>A0AAV4D9G9_9GAST</name>
<comment type="subcellular location">
    <subcellularLocation>
        <location evidence="1">Membrane</location>
        <topology evidence="1">Multi-pass membrane protein</topology>
    </subcellularLocation>
</comment>
<comment type="caution">
    <text evidence="10">The sequence shown here is derived from an EMBL/GenBank/DDBJ whole genome shotgun (WGS) entry which is preliminary data.</text>
</comment>
<evidence type="ECO:0000313" key="10">
    <source>
        <dbReference type="EMBL" id="GFO40703.1"/>
    </source>
</evidence>
<keyword evidence="4" id="KW-0297">G-protein coupled receptor</keyword>
<evidence type="ECO:0000256" key="5">
    <source>
        <dbReference type="ARBA" id="ARBA00023136"/>
    </source>
</evidence>
<evidence type="ECO:0000256" key="3">
    <source>
        <dbReference type="ARBA" id="ARBA00022989"/>
    </source>
</evidence>
<feature type="transmembrane region" description="Helical" evidence="8">
    <location>
        <begin position="94"/>
        <end position="120"/>
    </location>
</feature>
<evidence type="ECO:0000313" key="11">
    <source>
        <dbReference type="Proteomes" id="UP000735302"/>
    </source>
</evidence>
<keyword evidence="3 8" id="KW-1133">Transmembrane helix</keyword>
<dbReference type="EMBL" id="BLXT01007631">
    <property type="protein sequence ID" value="GFO40703.1"/>
    <property type="molecule type" value="Genomic_DNA"/>
</dbReference>
<dbReference type="AlphaFoldDB" id="A0AAV4D9G9"/>
<evidence type="ECO:0000256" key="2">
    <source>
        <dbReference type="ARBA" id="ARBA00022692"/>
    </source>
</evidence>
<dbReference type="PANTHER" id="PTHR24243:SF208">
    <property type="entry name" value="PYROKININ-1 RECEPTOR"/>
    <property type="match status" value="1"/>
</dbReference>
<dbReference type="GO" id="GO:0008188">
    <property type="term" value="F:neuropeptide receptor activity"/>
    <property type="evidence" value="ECO:0007669"/>
    <property type="project" value="TreeGrafter"/>
</dbReference>
<dbReference type="GO" id="GO:0005886">
    <property type="term" value="C:plasma membrane"/>
    <property type="evidence" value="ECO:0007669"/>
    <property type="project" value="TreeGrafter"/>
</dbReference>
<dbReference type="InterPro" id="IPR000276">
    <property type="entry name" value="GPCR_Rhodpsn"/>
</dbReference>
<organism evidence="10 11">
    <name type="scientific">Plakobranchus ocellatus</name>
    <dbReference type="NCBI Taxonomy" id="259542"/>
    <lineage>
        <taxon>Eukaryota</taxon>
        <taxon>Metazoa</taxon>
        <taxon>Spiralia</taxon>
        <taxon>Lophotrochozoa</taxon>
        <taxon>Mollusca</taxon>
        <taxon>Gastropoda</taxon>
        <taxon>Heterobranchia</taxon>
        <taxon>Euthyneura</taxon>
        <taxon>Panpulmonata</taxon>
        <taxon>Sacoglossa</taxon>
        <taxon>Placobranchoidea</taxon>
        <taxon>Plakobranchidae</taxon>
        <taxon>Plakobranchus</taxon>
    </lineage>
</organism>
<evidence type="ECO:0000256" key="6">
    <source>
        <dbReference type="ARBA" id="ARBA00023170"/>
    </source>
</evidence>
<dbReference type="Gene3D" id="1.20.1070.10">
    <property type="entry name" value="Rhodopsin 7-helix transmembrane proteins"/>
    <property type="match status" value="1"/>
</dbReference>
<keyword evidence="2 8" id="KW-0812">Transmembrane</keyword>
<accession>A0AAV4D9G9</accession>
<keyword evidence="6 10" id="KW-0675">Receptor</keyword>
<gene>
    <name evidence="10" type="ORF">PoB_006720800</name>
</gene>